<feature type="region of interest" description="Disordered" evidence="1">
    <location>
        <begin position="282"/>
        <end position="301"/>
    </location>
</feature>
<dbReference type="Proteomes" id="UP000054251">
    <property type="component" value="Unassembled WGS sequence"/>
</dbReference>
<gene>
    <name evidence="2" type="ORF">AC631_05624</name>
</gene>
<dbReference type="GeneID" id="26842633"/>
<dbReference type="OrthoDB" id="10513656at2759"/>
<evidence type="ECO:0000313" key="3">
    <source>
        <dbReference type="Proteomes" id="UP000054251"/>
    </source>
</evidence>
<organism evidence="2 3">
    <name type="scientific">Debaryomyces fabryi</name>
    <dbReference type="NCBI Taxonomy" id="58627"/>
    <lineage>
        <taxon>Eukaryota</taxon>
        <taxon>Fungi</taxon>
        <taxon>Dikarya</taxon>
        <taxon>Ascomycota</taxon>
        <taxon>Saccharomycotina</taxon>
        <taxon>Pichiomycetes</taxon>
        <taxon>Debaryomycetaceae</taxon>
        <taxon>Debaryomyces</taxon>
    </lineage>
</organism>
<feature type="region of interest" description="Disordered" evidence="1">
    <location>
        <begin position="308"/>
        <end position="371"/>
    </location>
</feature>
<evidence type="ECO:0000256" key="1">
    <source>
        <dbReference type="SAM" id="MobiDB-lite"/>
    </source>
</evidence>
<feature type="region of interest" description="Disordered" evidence="1">
    <location>
        <begin position="1"/>
        <end position="21"/>
    </location>
</feature>
<dbReference type="AlphaFoldDB" id="A0A0V1PRA6"/>
<feature type="compositionally biased region" description="Basic residues" evidence="1">
    <location>
        <begin position="343"/>
        <end position="362"/>
    </location>
</feature>
<sequence>MPDSSEYSMKSTESKLKLSQSHKNNSIFSRIYNLFKNGLLNELDDEQQHAKIKNHDSKKKLIRKKVTMVNKVTKSPRTKTMKIKNKQLAKVLQDKKTVSELKNNQEQFNIPIKPPVLESLKLRTEDTQKPIRNTVPHNDTYEGKKNIKPQIIQLGPRKAIRIDPNSSTSSVSLSPPAVPVAQSTIPVLQSTVPVSQSTVPVSQSTVPESPPAVSVSSPTLPASRSFVPMSPLTVPVSPPTVSLSPPAVSVSSPAVSVSQPAFPPTLSRLLFYETMHGSQLTPTQHIATSNTSTPFRSRSRMIRVNTIEDLGESQNNNRPIKEPNSSSLQGNINELLGVSTTKEKKKKRKKSKDGQKRKRRRELQREEDKKILRLDESNDKVAPIENGVNSFSSASEATRNFNVNNIYNPFITNADIENTASKMMKAQDNIGNTLIFKGPYDLSQNPGVGTNDRTENSLNLANSKSHKNEFGSHFETNLQSLNVVPKEVGDISKLFMSSDIDSEEDKVILEYRSKSRQYSELKWPGHDSIGDIILQNESTTPDKRQSKVIDSSKKAHISNKPRLLSEIMAEKYQMDGISFLGKFRTPHIPLTADYQSSDESRSITEQKQESPVYKKFGIDIRKERFRGEGRQDDNNNVN</sequence>
<keyword evidence="3" id="KW-1185">Reference proteome</keyword>
<proteinExistence type="predicted"/>
<feature type="compositionally biased region" description="Polar residues" evidence="1">
    <location>
        <begin position="282"/>
        <end position="296"/>
    </location>
</feature>
<feature type="compositionally biased region" description="Polar residues" evidence="1">
    <location>
        <begin position="312"/>
        <end position="332"/>
    </location>
</feature>
<dbReference type="RefSeq" id="XP_015464722.1">
    <property type="nucleotide sequence ID" value="XM_015614453.1"/>
</dbReference>
<dbReference type="EMBL" id="LMYN01000241">
    <property type="protein sequence ID" value="KRZ98619.1"/>
    <property type="molecule type" value="Genomic_DNA"/>
</dbReference>
<protein>
    <submittedName>
        <fullName evidence="2">Uncharacterized protein</fullName>
    </submittedName>
</protein>
<reference evidence="2 3" key="1">
    <citation type="submission" date="2015-11" db="EMBL/GenBank/DDBJ databases">
        <title>The genome of Debaryomyces fabryi.</title>
        <authorList>
            <person name="Tafer H."/>
            <person name="Lopandic K."/>
        </authorList>
    </citation>
    <scope>NUCLEOTIDE SEQUENCE [LARGE SCALE GENOMIC DNA]</scope>
    <source>
        <strain evidence="2 3">CBS 789</strain>
    </source>
</reference>
<accession>A0A0V1PRA6</accession>
<evidence type="ECO:0000313" key="2">
    <source>
        <dbReference type="EMBL" id="KRZ98619.1"/>
    </source>
</evidence>
<comment type="caution">
    <text evidence="2">The sequence shown here is derived from an EMBL/GenBank/DDBJ whole genome shotgun (WGS) entry which is preliminary data.</text>
</comment>
<name>A0A0V1PRA6_9ASCO</name>